<accession>I0ZAN6</accession>
<evidence type="ECO:0000313" key="2">
    <source>
        <dbReference type="Proteomes" id="UP000007264"/>
    </source>
</evidence>
<proteinExistence type="predicted"/>
<dbReference type="AlphaFoldDB" id="I0ZAN6"/>
<sequence length="71" mass="7894">MESAVEALRCCLHCCNSPNIVCNTVLNLRDFREAPISDNLYCPPKTIAVSQFKRSLQPLNRDLAKLASIST</sequence>
<comment type="caution">
    <text evidence="1">The sequence shown here is derived from an EMBL/GenBank/DDBJ whole genome shotgun (WGS) entry which is preliminary data.</text>
</comment>
<protein>
    <submittedName>
        <fullName evidence="1">Uncharacterized protein</fullName>
    </submittedName>
</protein>
<dbReference type="EMBL" id="AGSI01000001">
    <property type="protein sequence ID" value="EIE27705.1"/>
    <property type="molecule type" value="Genomic_DNA"/>
</dbReference>
<organism evidence="1 2">
    <name type="scientific">Coccomyxa subellipsoidea (strain C-169)</name>
    <name type="common">Green microalga</name>
    <dbReference type="NCBI Taxonomy" id="574566"/>
    <lineage>
        <taxon>Eukaryota</taxon>
        <taxon>Viridiplantae</taxon>
        <taxon>Chlorophyta</taxon>
        <taxon>core chlorophytes</taxon>
        <taxon>Trebouxiophyceae</taxon>
        <taxon>Trebouxiophyceae incertae sedis</taxon>
        <taxon>Coccomyxaceae</taxon>
        <taxon>Coccomyxa</taxon>
        <taxon>Coccomyxa subellipsoidea</taxon>
    </lineage>
</organism>
<reference evidence="1 2" key="1">
    <citation type="journal article" date="2012" name="Genome Biol.">
        <title>The genome of the polar eukaryotic microalga coccomyxa subellipsoidea reveals traits of cold adaptation.</title>
        <authorList>
            <person name="Blanc G."/>
            <person name="Agarkova I."/>
            <person name="Grimwood J."/>
            <person name="Kuo A."/>
            <person name="Brueggeman A."/>
            <person name="Dunigan D."/>
            <person name="Gurnon J."/>
            <person name="Ladunga I."/>
            <person name="Lindquist E."/>
            <person name="Lucas S."/>
            <person name="Pangilinan J."/>
            <person name="Proschold T."/>
            <person name="Salamov A."/>
            <person name="Schmutz J."/>
            <person name="Weeks D."/>
            <person name="Yamada T."/>
            <person name="Claverie J.M."/>
            <person name="Grigoriev I."/>
            <person name="Van Etten J."/>
            <person name="Lomsadze A."/>
            <person name="Borodovsky M."/>
        </authorList>
    </citation>
    <scope>NUCLEOTIDE SEQUENCE [LARGE SCALE GENOMIC DNA]</scope>
    <source>
        <strain evidence="1 2">C-169</strain>
    </source>
</reference>
<dbReference type="GeneID" id="17045720"/>
<name>I0ZAN6_COCSC</name>
<evidence type="ECO:0000313" key="1">
    <source>
        <dbReference type="EMBL" id="EIE27705.1"/>
    </source>
</evidence>
<dbReference type="Proteomes" id="UP000007264">
    <property type="component" value="Unassembled WGS sequence"/>
</dbReference>
<dbReference type="RefSeq" id="XP_005652249.1">
    <property type="nucleotide sequence ID" value="XM_005652192.1"/>
</dbReference>
<gene>
    <name evidence="1" type="ORF">COCSUDRAFT_32080</name>
</gene>
<dbReference type="KEGG" id="csl:COCSUDRAFT_32080"/>
<keyword evidence="2" id="KW-1185">Reference proteome</keyword>